<gene>
    <name evidence="4" type="ORF">JEM65_07440</name>
</gene>
<dbReference type="InterPro" id="IPR013783">
    <property type="entry name" value="Ig-like_fold"/>
</dbReference>
<dbReference type="Proteomes" id="UP000662373">
    <property type="component" value="Unassembled WGS sequence"/>
</dbReference>
<dbReference type="GO" id="GO:0046872">
    <property type="term" value="F:metal ion binding"/>
    <property type="evidence" value="ECO:0007669"/>
    <property type="project" value="UniProtKB-KW"/>
</dbReference>
<accession>A0A934KUK1</accession>
<keyword evidence="1" id="KW-0479">Metal-binding</keyword>
<dbReference type="AlphaFoldDB" id="A0A934KUK1"/>
<evidence type="ECO:0000313" key="4">
    <source>
        <dbReference type="EMBL" id="MBJ7880478.1"/>
    </source>
</evidence>
<dbReference type="Gene3D" id="2.60.40.10">
    <property type="entry name" value="Immunoglobulins"/>
    <property type="match status" value="1"/>
</dbReference>
<reference evidence="4 5" key="1">
    <citation type="submission" date="2020-09" db="EMBL/GenBank/DDBJ databases">
        <title>Draft genome of Gelidibacter salicanalis PAMC21136.</title>
        <authorList>
            <person name="Park H."/>
        </authorList>
    </citation>
    <scope>NUCLEOTIDE SEQUENCE [LARGE SCALE GENOMIC DNA]</scope>
    <source>
        <strain evidence="4 5">PAMC21136</strain>
    </source>
</reference>
<dbReference type="InterPro" id="IPR017850">
    <property type="entry name" value="Alkaline_phosphatase_core_sf"/>
</dbReference>
<evidence type="ECO:0000256" key="1">
    <source>
        <dbReference type="ARBA" id="ARBA00022723"/>
    </source>
</evidence>
<dbReference type="SUPFAM" id="SSF53649">
    <property type="entry name" value="Alkaline phosphatase-like"/>
    <property type="match status" value="1"/>
</dbReference>
<dbReference type="Pfam" id="PF00884">
    <property type="entry name" value="Sulfatase"/>
    <property type="match status" value="1"/>
</dbReference>
<keyword evidence="2" id="KW-0378">Hydrolase</keyword>
<proteinExistence type="predicted"/>
<dbReference type="PANTHER" id="PTHR45953">
    <property type="entry name" value="IDURONATE 2-SULFATASE"/>
    <property type="match status" value="1"/>
</dbReference>
<dbReference type="CDD" id="cd16031">
    <property type="entry name" value="G6S_like"/>
    <property type="match status" value="1"/>
</dbReference>
<comment type="caution">
    <text evidence="4">The sequence shown here is derived from an EMBL/GenBank/DDBJ whole genome shotgun (WGS) entry which is preliminary data.</text>
</comment>
<sequence length="589" mass="68355">MKSNTFLKIMNRSRILLVFTVIIMLCNCSNKIEKSVDAKEEHKKPNIIFILTDDQRWDALGYAGNPLAYTPEMDKLAKEGVFFKNAIATTPICAASRASIISGLQERTHNYSFTTGDIKDEYMRNAYPRLLKNAGYYTGFYGKFGVKYNHLDSLYNVYENYDLRYDRKDRTSYYYKTLGKDTVHLTRYTGEKAIEFIKEAPTDKPFSLQLSFSAPHASDNTVEQYFWDEEYDHVLKNTTVPDGQTALNIVPGADISEDEYYDRLPQRVKDGFNRLRWHWRYDTPEKYQHSVKGYYRMIAGVDNEISKIRKELEAKGIADNTIIVFMGDNGLFLGERQLAGKWLMYDNSLKVPLIIYDPRNKTHKDIDAVALNIDVPFTILDFAGVQAPASWHGKSLKPFMDSENFDVKRDTILIEHLWDKKEIPPSEGVRTKDWKYFRYVDDKSIEELYNIQEDPKEIYNLVNDEKSQEVLTNLRAKTEKLIVKYKDPYALNLSNETFKNNMFSWKISNNTQKQTAYQILVSSSKENCDKNIGDVWNSGKVESETQDAITYNGKELDATKTYFWKVRVYDELNRTGSYAGALKLSIKKN</sequence>
<evidence type="ECO:0000259" key="3">
    <source>
        <dbReference type="Pfam" id="PF00884"/>
    </source>
</evidence>
<organism evidence="4 5">
    <name type="scientific">Gelidibacter salicanalis</name>
    <dbReference type="NCBI Taxonomy" id="291193"/>
    <lineage>
        <taxon>Bacteria</taxon>
        <taxon>Pseudomonadati</taxon>
        <taxon>Bacteroidota</taxon>
        <taxon>Flavobacteriia</taxon>
        <taxon>Flavobacteriales</taxon>
        <taxon>Flavobacteriaceae</taxon>
        <taxon>Gelidibacter</taxon>
    </lineage>
</organism>
<dbReference type="GO" id="GO:0008484">
    <property type="term" value="F:sulfuric ester hydrolase activity"/>
    <property type="evidence" value="ECO:0007669"/>
    <property type="project" value="TreeGrafter"/>
</dbReference>
<keyword evidence="5" id="KW-1185">Reference proteome</keyword>
<evidence type="ECO:0000313" key="5">
    <source>
        <dbReference type="Proteomes" id="UP000662373"/>
    </source>
</evidence>
<dbReference type="InterPro" id="IPR000917">
    <property type="entry name" value="Sulfatase_N"/>
</dbReference>
<evidence type="ECO:0000256" key="2">
    <source>
        <dbReference type="ARBA" id="ARBA00022801"/>
    </source>
</evidence>
<dbReference type="PANTHER" id="PTHR45953:SF1">
    <property type="entry name" value="IDURONATE 2-SULFATASE"/>
    <property type="match status" value="1"/>
</dbReference>
<dbReference type="GO" id="GO:0005737">
    <property type="term" value="C:cytoplasm"/>
    <property type="evidence" value="ECO:0007669"/>
    <property type="project" value="TreeGrafter"/>
</dbReference>
<dbReference type="Gene3D" id="3.40.720.10">
    <property type="entry name" value="Alkaline Phosphatase, subunit A"/>
    <property type="match status" value="1"/>
</dbReference>
<name>A0A934KUK1_9FLAO</name>
<dbReference type="EMBL" id="JAEHJZ010000014">
    <property type="protein sequence ID" value="MBJ7880478.1"/>
    <property type="molecule type" value="Genomic_DNA"/>
</dbReference>
<dbReference type="Pfam" id="PF25788">
    <property type="entry name" value="Ig_Rha78A_N"/>
    <property type="match status" value="1"/>
</dbReference>
<protein>
    <submittedName>
        <fullName evidence="4">Sulfatase</fullName>
    </submittedName>
</protein>
<dbReference type="RefSeq" id="WP_199598316.1">
    <property type="nucleotide sequence ID" value="NZ_JAEHJZ010000014.1"/>
</dbReference>
<feature type="domain" description="Sulfatase N-terminal" evidence="3">
    <location>
        <begin position="45"/>
        <end position="385"/>
    </location>
</feature>